<dbReference type="EMBL" id="BSPQ01000004">
    <property type="protein sequence ID" value="GLS90542.1"/>
    <property type="molecule type" value="Genomic_DNA"/>
</dbReference>
<sequence>MMQLFQRVKDQQSITLTMAWMCIACASLLIAPPSVAQFSDAVSWSDSYTPYIFTLTLLTGSFLIARAVIWLFSYLKTEVCKRKECTSRSLMIRRLDFQEKAVLREFIIQQKNVLALPMRELAVSNLLKSGVLVPAFETQEIKGSGRIIKLSIAVDARELLTYRVLGLPAGKLTEEQANQLKAARPDYARSNYIALRD</sequence>
<keyword evidence="1" id="KW-0812">Transmembrane</keyword>
<dbReference type="InterPro" id="IPR025982">
    <property type="entry name" value="SieB"/>
</dbReference>
<accession>A0ABQ6DZQ2</accession>
<dbReference type="Pfam" id="PF14163">
    <property type="entry name" value="SieB"/>
    <property type="match status" value="1"/>
</dbReference>
<organism evidence="2 3">
    <name type="scientific">Psychromonas marina</name>
    <dbReference type="NCBI Taxonomy" id="88364"/>
    <lineage>
        <taxon>Bacteria</taxon>
        <taxon>Pseudomonadati</taxon>
        <taxon>Pseudomonadota</taxon>
        <taxon>Gammaproteobacteria</taxon>
        <taxon>Alteromonadales</taxon>
        <taxon>Psychromonadaceae</taxon>
        <taxon>Psychromonas</taxon>
    </lineage>
</organism>
<reference evidence="3" key="1">
    <citation type="journal article" date="2019" name="Int. J. Syst. Evol. Microbiol.">
        <title>The Global Catalogue of Microorganisms (GCM) 10K type strain sequencing project: providing services to taxonomists for standard genome sequencing and annotation.</title>
        <authorList>
            <consortium name="The Broad Institute Genomics Platform"/>
            <consortium name="The Broad Institute Genome Sequencing Center for Infectious Disease"/>
            <person name="Wu L."/>
            <person name="Ma J."/>
        </authorList>
    </citation>
    <scope>NUCLEOTIDE SEQUENCE [LARGE SCALE GENOMIC DNA]</scope>
    <source>
        <strain evidence="3">NBRC 103166</strain>
    </source>
</reference>
<proteinExistence type="predicted"/>
<evidence type="ECO:0000256" key="1">
    <source>
        <dbReference type="SAM" id="Phobius"/>
    </source>
</evidence>
<evidence type="ECO:0008006" key="4">
    <source>
        <dbReference type="Google" id="ProtNLM"/>
    </source>
</evidence>
<gene>
    <name evidence="2" type="ORF">GCM10007916_16090</name>
</gene>
<keyword evidence="1" id="KW-0472">Membrane</keyword>
<comment type="caution">
    <text evidence="2">The sequence shown here is derived from an EMBL/GenBank/DDBJ whole genome shotgun (WGS) entry which is preliminary data.</text>
</comment>
<dbReference type="Proteomes" id="UP001157353">
    <property type="component" value="Unassembled WGS sequence"/>
</dbReference>
<evidence type="ECO:0000313" key="2">
    <source>
        <dbReference type="EMBL" id="GLS90542.1"/>
    </source>
</evidence>
<dbReference type="RefSeq" id="WP_284203661.1">
    <property type="nucleotide sequence ID" value="NZ_BSPQ01000004.1"/>
</dbReference>
<keyword evidence="1" id="KW-1133">Transmembrane helix</keyword>
<name>A0ABQ6DZQ2_9GAMM</name>
<feature type="transmembrane region" description="Helical" evidence="1">
    <location>
        <begin position="12"/>
        <end position="31"/>
    </location>
</feature>
<keyword evidence="3" id="KW-1185">Reference proteome</keyword>
<evidence type="ECO:0000313" key="3">
    <source>
        <dbReference type="Proteomes" id="UP001157353"/>
    </source>
</evidence>
<feature type="transmembrane region" description="Helical" evidence="1">
    <location>
        <begin position="51"/>
        <end position="73"/>
    </location>
</feature>
<protein>
    <recommendedName>
        <fullName evidence="4">Superinfection exclusion protein B</fullName>
    </recommendedName>
</protein>